<keyword evidence="2" id="KW-1185">Reference proteome</keyword>
<evidence type="ECO:0000313" key="2">
    <source>
        <dbReference type="Proteomes" id="UP001600165"/>
    </source>
</evidence>
<gene>
    <name evidence="1" type="ORF">ACFVKH_13305</name>
</gene>
<evidence type="ECO:0008006" key="3">
    <source>
        <dbReference type="Google" id="ProtNLM"/>
    </source>
</evidence>
<name>A0ABW6IGF3_9CYAN</name>
<sequence>MSMLAIASIFNSVLRLRSRWRRSARTVNLGLGLKACLLGGSLGMVISLTGCQLKPAVAPRSVPVQQTWELQLGDRIAGYLISASLGDISIELKGAKVYAPFTGEVEPTDKKYCVVFSSAEVPAYLFRLCGLKRPKLGSISQGEAIGSGRYLHFATLRRQPDGTWAIVEPSSSVLERTLQPVL</sequence>
<protein>
    <recommendedName>
        <fullName evidence="3">Lipoprotein</fullName>
    </recommendedName>
</protein>
<evidence type="ECO:0000313" key="1">
    <source>
        <dbReference type="EMBL" id="MFE4107266.1"/>
    </source>
</evidence>
<organism evidence="1 2">
    <name type="scientific">Almyronema epifaneia S1</name>
    <dbReference type="NCBI Taxonomy" id="2991925"/>
    <lineage>
        <taxon>Bacteria</taxon>
        <taxon>Bacillati</taxon>
        <taxon>Cyanobacteriota</taxon>
        <taxon>Cyanophyceae</taxon>
        <taxon>Nodosilineales</taxon>
        <taxon>Nodosilineaceae</taxon>
        <taxon>Almyronema</taxon>
        <taxon>Almyronema epifaneia</taxon>
    </lineage>
</organism>
<proteinExistence type="predicted"/>
<dbReference type="Proteomes" id="UP001600165">
    <property type="component" value="Unassembled WGS sequence"/>
</dbReference>
<comment type="caution">
    <text evidence="1">The sequence shown here is derived from an EMBL/GenBank/DDBJ whole genome shotgun (WGS) entry which is preliminary data.</text>
</comment>
<dbReference type="EMBL" id="JBHZOL010000085">
    <property type="protein sequence ID" value="MFE4107266.1"/>
    <property type="molecule type" value="Genomic_DNA"/>
</dbReference>
<accession>A0ABW6IGF3</accession>
<dbReference type="RefSeq" id="WP_377965815.1">
    <property type="nucleotide sequence ID" value="NZ_JBHZOL010000085.1"/>
</dbReference>
<reference evidence="1 2" key="1">
    <citation type="submission" date="2024-10" db="EMBL/GenBank/DDBJ databases">
        <authorList>
            <person name="Ratan Roy A."/>
            <person name="Morales Sandoval P.H."/>
            <person name="De Los Santos Villalobos S."/>
            <person name="Chakraborty S."/>
            <person name="Mukherjee J."/>
        </authorList>
    </citation>
    <scope>NUCLEOTIDE SEQUENCE [LARGE SCALE GENOMIC DNA]</scope>
    <source>
        <strain evidence="1 2">S1</strain>
    </source>
</reference>